<dbReference type="AlphaFoldDB" id="X6MUN6"/>
<reference evidence="1 2" key="1">
    <citation type="journal article" date="2013" name="Curr. Biol.">
        <title>The Genome of the Foraminiferan Reticulomyxa filosa.</title>
        <authorList>
            <person name="Glockner G."/>
            <person name="Hulsmann N."/>
            <person name="Schleicher M."/>
            <person name="Noegel A.A."/>
            <person name="Eichinger L."/>
            <person name="Gallinger C."/>
            <person name="Pawlowski J."/>
            <person name="Sierra R."/>
            <person name="Euteneuer U."/>
            <person name="Pillet L."/>
            <person name="Moustafa A."/>
            <person name="Platzer M."/>
            <person name="Groth M."/>
            <person name="Szafranski K."/>
            <person name="Schliwa M."/>
        </authorList>
    </citation>
    <scope>NUCLEOTIDE SEQUENCE [LARGE SCALE GENOMIC DNA]</scope>
</reference>
<evidence type="ECO:0000313" key="1">
    <source>
        <dbReference type="EMBL" id="ETO17703.1"/>
    </source>
</evidence>
<accession>X6MUN6</accession>
<proteinExistence type="predicted"/>
<organism evidence="1 2">
    <name type="scientific">Reticulomyxa filosa</name>
    <dbReference type="NCBI Taxonomy" id="46433"/>
    <lineage>
        <taxon>Eukaryota</taxon>
        <taxon>Sar</taxon>
        <taxon>Rhizaria</taxon>
        <taxon>Retaria</taxon>
        <taxon>Foraminifera</taxon>
        <taxon>Monothalamids</taxon>
        <taxon>Reticulomyxidae</taxon>
        <taxon>Reticulomyxa</taxon>
    </lineage>
</organism>
<dbReference type="EMBL" id="ASPP01016157">
    <property type="protein sequence ID" value="ETO17703.1"/>
    <property type="molecule type" value="Genomic_DNA"/>
</dbReference>
<dbReference type="Proteomes" id="UP000023152">
    <property type="component" value="Unassembled WGS sequence"/>
</dbReference>
<evidence type="ECO:0000313" key="2">
    <source>
        <dbReference type="Proteomes" id="UP000023152"/>
    </source>
</evidence>
<sequence length="247" mass="28478">HVISQRVDLNGYQLKSRIKTLERQLEQMEKELPPTHPAMHSSLNTVSFVGLTTPAEQKQTEVERMKIRMHQYKLGMNEVDQFYVNLIQSGDPTLILTLRNIIKDKDSQVHTANIPSLILQLDLSKHRVLRNFNSVGMQFHTAPELLKQLAERVITFISRSDWGPSLIQQLQIYMWSAGGLYLSCGERNEKETSQKTIVEYCNDTARNNDLSVSLSFRLVDFFYNAAKPCVQIVFKEKINDEMDYGNN</sequence>
<keyword evidence="2" id="KW-1185">Reference proteome</keyword>
<protein>
    <submittedName>
        <fullName evidence="1">Uncharacterized protein</fullName>
    </submittedName>
</protein>
<feature type="non-terminal residue" evidence="1">
    <location>
        <position position="1"/>
    </location>
</feature>
<comment type="caution">
    <text evidence="1">The sequence shown here is derived from an EMBL/GenBank/DDBJ whole genome shotgun (WGS) entry which is preliminary data.</text>
</comment>
<gene>
    <name evidence="1" type="ORF">RFI_19609</name>
</gene>
<name>X6MUN6_RETFI</name>